<evidence type="ECO:0000313" key="3">
    <source>
        <dbReference type="Proteomes" id="UP000276834"/>
    </source>
</evidence>
<dbReference type="EMBL" id="QUSF01000026">
    <property type="protein sequence ID" value="RLW00600.1"/>
    <property type="molecule type" value="Genomic_DNA"/>
</dbReference>
<proteinExistence type="predicted"/>
<protein>
    <submittedName>
        <fullName evidence="2">Uncharacterized protein</fullName>
    </submittedName>
</protein>
<accession>A0A3L8SES9</accession>
<dbReference type="Proteomes" id="UP000276834">
    <property type="component" value="Unassembled WGS sequence"/>
</dbReference>
<feature type="non-terminal residue" evidence="2">
    <location>
        <position position="1"/>
    </location>
</feature>
<reference evidence="2 3" key="1">
    <citation type="journal article" date="2018" name="Proc. R. Soc. B">
        <title>A non-coding region near Follistatin controls head colour polymorphism in the Gouldian finch.</title>
        <authorList>
            <person name="Toomey M.B."/>
            <person name="Marques C.I."/>
            <person name="Andrade P."/>
            <person name="Araujo P.M."/>
            <person name="Sabatino S."/>
            <person name="Gazda M.A."/>
            <person name="Afonso S."/>
            <person name="Lopes R.J."/>
            <person name="Corbo J.C."/>
            <person name="Carneiro M."/>
        </authorList>
    </citation>
    <scope>NUCLEOTIDE SEQUENCE [LARGE SCALE GENOMIC DNA]</scope>
    <source>
        <strain evidence="2">Red01</strain>
        <tissue evidence="2">Muscle</tissue>
    </source>
</reference>
<organism evidence="2 3">
    <name type="scientific">Chloebia gouldiae</name>
    <name type="common">Gouldian finch</name>
    <name type="synonym">Erythrura gouldiae</name>
    <dbReference type="NCBI Taxonomy" id="44316"/>
    <lineage>
        <taxon>Eukaryota</taxon>
        <taxon>Metazoa</taxon>
        <taxon>Chordata</taxon>
        <taxon>Craniata</taxon>
        <taxon>Vertebrata</taxon>
        <taxon>Euteleostomi</taxon>
        <taxon>Archelosauria</taxon>
        <taxon>Archosauria</taxon>
        <taxon>Dinosauria</taxon>
        <taxon>Saurischia</taxon>
        <taxon>Theropoda</taxon>
        <taxon>Coelurosauria</taxon>
        <taxon>Aves</taxon>
        <taxon>Neognathae</taxon>
        <taxon>Neoaves</taxon>
        <taxon>Telluraves</taxon>
        <taxon>Australaves</taxon>
        <taxon>Passeriformes</taxon>
        <taxon>Passeroidea</taxon>
        <taxon>Passeridae</taxon>
        <taxon>Chloebia</taxon>
    </lineage>
</organism>
<evidence type="ECO:0000313" key="2">
    <source>
        <dbReference type="EMBL" id="RLW00600.1"/>
    </source>
</evidence>
<name>A0A3L8SES9_CHLGU</name>
<sequence length="199" mass="21657">STSLPPIPCESHEPPQDCSSASGGQRLKEQGGRQGRSLFSPAGHQDCFVGSKLLPVHDDDNISQDIPAPKAVEIEEDVARVAGELDAAVCRRGHLESVRQKRQRKMRMENNQASTLNLGKRWLLLWNMLRWPIAPGRGSTSSLVPRQTVMHHTELLPGCLEGNGSAPVVQGTALPCRHLPEKTHSWKGARAVSAFPAAL</sequence>
<dbReference type="AlphaFoldDB" id="A0A3L8SES9"/>
<comment type="caution">
    <text evidence="2">The sequence shown here is derived from an EMBL/GenBank/DDBJ whole genome shotgun (WGS) entry which is preliminary data.</text>
</comment>
<feature type="region of interest" description="Disordered" evidence="1">
    <location>
        <begin position="1"/>
        <end position="41"/>
    </location>
</feature>
<keyword evidence="3" id="KW-1185">Reference proteome</keyword>
<evidence type="ECO:0000256" key="1">
    <source>
        <dbReference type="SAM" id="MobiDB-lite"/>
    </source>
</evidence>
<gene>
    <name evidence="2" type="ORF">DV515_00008705</name>
</gene>